<dbReference type="EMBL" id="OIVN01001094">
    <property type="protein sequence ID" value="SPC89759.1"/>
    <property type="molecule type" value="Genomic_DNA"/>
</dbReference>
<protein>
    <submittedName>
        <fullName evidence="2">Uncharacterized protein</fullName>
    </submittedName>
</protein>
<name>A0A2N9FS40_FAGSY</name>
<accession>A0A2N9FS40</accession>
<organism evidence="2">
    <name type="scientific">Fagus sylvatica</name>
    <name type="common">Beechnut</name>
    <dbReference type="NCBI Taxonomy" id="28930"/>
    <lineage>
        <taxon>Eukaryota</taxon>
        <taxon>Viridiplantae</taxon>
        <taxon>Streptophyta</taxon>
        <taxon>Embryophyta</taxon>
        <taxon>Tracheophyta</taxon>
        <taxon>Spermatophyta</taxon>
        <taxon>Magnoliopsida</taxon>
        <taxon>eudicotyledons</taxon>
        <taxon>Gunneridae</taxon>
        <taxon>Pentapetalae</taxon>
        <taxon>rosids</taxon>
        <taxon>fabids</taxon>
        <taxon>Fagales</taxon>
        <taxon>Fagaceae</taxon>
        <taxon>Fagus</taxon>
    </lineage>
</organism>
<evidence type="ECO:0000313" key="2">
    <source>
        <dbReference type="EMBL" id="SPC89759.1"/>
    </source>
</evidence>
<reference evidence="2" key="1">
    <citation type="submission" date="2018-02" db="EMBL/GenBank/DDBJ databases">
        <authorList>
            <person name="Cohen D.B."/>
            <person name="Kent A.D."/>
        </authorList>
    </citation>
    <scope>NUCLEOTIDE SEQUENCE</scope>
</reference>
<sequence length="124" mass="13006">MRIFETLVEAELLGSGAEEIGLLVLVFNELLLAVHLDDEWDDEDEEGGAGDPGGLASATEELLGDEGGFGGSALGVVDDGGLGHGAANPRDQGLLVVVALGQSLFPLRRCHYNHKITDSKGYFV</sequence>
<proteinExistence type="predicted"/>
<feature type="region of interest" description="Disordered" evidence="1">
    <location>
        <begin position="41"/>
        <end position="67"/>
    </location>
</feature>
<gene>
    <name evidence="2" type="ORF">FSB_LOCUS17641</name>
</gene>
<evidence type="ECO:0000256" key="1">
    <source>
        <dbReference type="SAM" id="MobiDB-lite"/>
    </source>
</evidence>
<dbReference type="AlphaFoldDB" id="A0A2N9FS40"/>